<keyword evidence="2" id="KW-0560">Oxidoreductase</keyword>
<dbReference type="InterPro" id="IPR013328">
    <property type="entry name" value="6PGD_dom2"/>
</dbReference>
<dbReference type="PANTHER" id="PTHR43580:SF2">
    <property type="entry name" value="CYTOKINE-LIKE NUCLEAR FACTOR N-PAC"/>
    <property type="match status" value="1"/>
</dbReference>
<name>K5BC91_MYCHD</name>
<comment type="similarity">
    <text evidence="1">Belongs to the HIBADH-related family.</text>
</comment>
<reference evidence="5 6" key="1">
    <citation type="journal article" date="2012" name="J. Bacteriol.">
        <title>Genome sequence of Mycobacterium hassiacum DSM 44199, a rare source of heat-stable mycobacterial proteins.</title>
        <authorList>
            <person name="Tiago I."/>
            <person name="Maranha A."/>
            <person name="Mendes V."/>
            <person name="Alarico S."/>
            <person name="Moynihan P.J."/>
            <person name="Clarke A.J."/>
            <person name="Macedo-Ribeiro S."/>
            <person name="Pereira P.J."/>
            <person name="Empadinhas N."/>
        </authorList>
    </citation>
    <scope>NUCLEOTIDE SEQUENCE [LARGE SCALE GENOMIC DNA]</scope>
    <source>
        <strain evidence="6">DSM 44199 / CIP 105218 / JCM 12690 / 3849</strain>
    </source>
</reference>
<dbReference type="Pfam" id="PF03446">
    <property type="entry name" value="NAD_binding_2"/>
    <property type="match status" value="1"/>
</dbReference>
<sequence>MTITVLGLGPMGQALARALLDTGHRVTVWNRTEARADALADRTVVGLSSDTPDRARRTAALVHTHGGRYLDGAIMTPTDTIGTPGAAILLAGPKQLADAHRTALESLGRITWVGDEHGRAAAFDMALLDLFWTSVAGFEHALMVARANGITPAELLPHARGIVDILAPVFTEIAARIGEDRHHDDVTASVSSVAASVRHLIAASREAGVDPAMLEVFGGHVDAAVAAGHGAEEISRIAAHMVVAEVAAE</sequence>
<dbReference type="PIRSF" id="PIRSF000103">
    <property type="entry name" value="HIBADH"/>
    <property type="match status" value="1"/>
</dbReference>
<dbReference type="PANTHER" id="PTHR43580">
    <property type="entry name" value="OXIDOREDUCTASE GLYR1-RELATED"/>
    <property type="match status" value="1"/>
</dbReference>
<feature type="domain" description="NADPH-dependent reductive aminase-like C-terminal" evidence="4">
    <location>
        <begin position="116"/>
        <end position="239"/>
    </location>
</feature>
<comment type="caution">
    <text evidence="5">The sequence shown here is derived from an EMBL/GenBank/DDBJ whole genome shotgun (WGS) entry which is preliminary data.</text>
</comment>
<proteinExistence type="inferred from homology"/>
<dbReference type="InterPro" id="IPR006115">
    <property type="entry name" value="6PGDH_NADP-bd"/>
</dbReference>
<evidence type="ECO:0000259" key="3">
    <source>
        <dbReference type="Pfam" id="PF03446"/>
    </source>
</evidence>
<dbReference type="Gene3D" id="3.40.50.720">
    <property type="entry name" value="NAD(P)-binding Rossmann-like Domain"/>
    <property type="match status" value="2"/>
</dbReference>
<evidence type="ECO:0000313" key="5">
    <source>
        <dbReference type="EMBL" id="EKF21322.1"/>
    </source>
</evidence>
<gene>
    <name evidence="5" type="ORF">C731_4688</name>
</gene>
<dbReference type="STRING" id="1122247.GCA_000379865_03285"/>
<dbReference type="PATRIC" id="fig|1122247.3.peg.4489"/>
<dbReference type="GO" id="GO:0050661">
    <property type="term" value="F:NADP binding"/>
    <property type="evidence" value="ECO:0007669"/>
    <property type="project" value="InterPro"/>
</dbReference>
<dbReference type="Proteomes" id="UP000006265">
    <property type="component" value="Unassembled WGS sequence"/>
</dbReference>
<evidence type="ECO:0000256" key="2">
    <source>
        <dbReference type="ARBA" id="ARBA00023002"/>
    </source>
</evidence>
<dbReference type="Pfam" id="PF21761">
    <property type="entry name" value="RedAm-like_C"/>
    <property type="match status" value="1"/>
</dbReference>
<dbReference type="EMBL" id="AMRA01000149">
    <property type="protein sequence ID" value="EKF21322.1"/>
    <property type="molecule type" value="Genomic_DNA"/>
</dbReference>
<accession>K5BC91</accession>
<dbReference type="eggNOG" id="COG2084">
    <property type="taxonomic scope" value="Bacteria"/>
</dbReference>
<keyword evidence="6" id="KW-1185">Reference proteome</keyword>
<evidence type="ECO:0000313" key="6">
    <source>
        <dbReference type="Proteomes" id="UP000006265"/>
    </source>
</evidence>
<feature type="domain" description="6-phosphogluconate dehydrogenase NADP-binding" evidence="3">
    <location>
        <begin position="2"/>
        <end position="49"/>
    </location>
</feature>
<protein>
    <submittedName>
        <fullName evidence="5">NAD-dependent glycerol-3-phosphate dehydrogenase family protein</fullName>
    </submittedName>
</protein>
<dbReference type="InterPro" id="IPR051265">
    <property type="entry name" value="HIBADH-related_NP60_sf"/>
</dbReference>
<evidence type="ECO:0000256" key="1">
    <source>
        <dbReference type="ARBA" id="ARBA00009080"/>
    </source>
</evidence>
<dbReference type="AlphaFoldDB" id="K5BC91"/>
<dbReference type="GO" id="GO:0016491">
    <property type="term" value="F:oxidoreductase activity"/>
    <property type="evidence" value="ECO:0007669"/>
    <property type="project" value="UniProtKB-KW"/>
</dbReference>
<evidence type="ECO:0000259" key="4">
    <source>
        <dbReference type="Pfam" id="PF21761"/>
    </source>
</evidence>
<dbReference type="OrthoDB" id="4029976at2"/>
<dbReference type="RefSeq" id="WP_005632286.1">
    <property type="nucleotide sequence ID" value="NZ_AMRA01000149.1"/>
</dbReference>
<dbReference type="InterPro" id="IPR036291">
    <property type="entry name" value="NAD(P)-bd_dom_sf"/>
</dbReference>
<dbReference type="Gene3D" id="1.10.1040.10">
    <property type="entry name" value="N-(1-d-carboxylethyl)-l-norvaline Dehydrogenase, domain 2"/>
    <property type="match status" value="1"/>
</dbReference>
<dbReference type="InterPro" id="IPR048666">
    <property type="entry name" value="RedAm-like_C"/>
</dbReference>
<dbReference type="InterPro" id="IPR015815">
    <property type="entry name" value="HIBADH-related"/>
</dbReference>
<organism evidence="5 6">
    <name type="scientific">Mycolicibacterium hassiacum (strain DSM 44199 / CIP 105218 / JCM 12690 / 3849)</name>
    <name type="common">Mycobacterium hassiacum</name>
    <dbReference type="NCBI Taxonomy" id="1122247"/>
    <lineage>
        <taxon>Bacteria</taxon>
        <taxon>Bacillati</taxon>
        <taxon>Actinomycetota</taxon>
        <taxon>Actinomycetes</taxon>
        <taxon>Mycobacteriales</taxon>
        <taxon>Mycobacteriaceae</taxon>
        <taxon>Mycolicibacterium</taxon>
    </lineage>
</organism>
<dbReference type="SUPFAM" id="SSF51735">
    <property type="entry name" value="NAD(P)-binding Rossmann-fold domains"/>
    <property type="match status" value="1"/>
</dbReference>